<name>A0A6J5WVS5_PRUAR</name>
<evidence type="ECO:0000313" key="1">
    <source>
        <dbReference type="EMBL" id="CAB4303792.1"/>
    </source>
</evidence>
<organism evidence="1 2">
    <name type="scientific">Prunus armeniaca</name>
    <name type="common">Apricot</name>
    <name type="synonym">Armeniaca vulgaris</name>
    <dbReference type="NCBI Taxonomy" id="36596"/>
    <lineage>
        <taxon>Eukaryota</taxon>
        <taxon>Viridiplantae</taxon>
        <taxon>Streptophyta</taxon>
        <taxon>Embryophyta</taxon>
        <taxon>Tracheophyta</taxon>
        <taxon>Spermatophyta</taxon>
        <taxon>Magnoliopsida</taxon>
        <taxon>eudicotyledons</taxon>
        <taxon>Gunneridae</taxon>
        <taxon>Pentapetalae</taxon>
        <taxon>rosids</taxon>
        <taxon>fabids</taxon>
        <taxon>Rosales</taxon>
        <taxon>Rosaceae</taxon>
        <taxon>Amygdaloideae</taxon>
        <taxon>Amygdaleae</taxon>
        <taxon>Prunus</taxon>
    </lineage>
</organism>
<sequence length="175" mass="19334">MLSMLSGDVNEVDDFGHKLPSMLIWRGKQGSFANFLEVMFHTFSASDFGKKLRNGVLYGKEVGGLTEVVEWTMEFLEHFKIHNARTKLARNCDGALGKEGCNRGVGGVLRDSEASDLQEVVALLKGVFTCFAFTPVEERQSSPLPCEPLTGQQEALIRAGLEMPGLDWTVDNFNC</sequence>
<evidence type="ECO:0000313" key="2">
    <source>
        <dbReference type="Proteomes" id="UP000507245"/>
    </source>
</evidence>
<keyword evidence="2" id="KW-1185">Reference proteome</keyword>
<reference evidence="2" key="1">
    <citation type="journal article" date="2020" name="Genome Biol.">
        <title>Gamete binning: chromosome-level and haplotype-resolved genome assembly enabled by high-throughput single-cell sequencing of gamete genomes.</title>
        <authorList>
            <person name="Campoy J.A."/>
            <person name="Sun H."/>
            <person name="Goel M."/>
            <person name="Jiao W.-B."/>
            <person name="Folz-Donahue K."/>
            <person name="Wang N."/>
            <person name="Rubio M."/>
            <person name="Liu C."/>
            <person name="Kukat C."/>
            <person name="Ruiz D."/>
            <person name="Huettel B."/>
            <person name="Schneeberger K."/>
        </authorList>
    </citation>
    <scope>NUCLEOTIDE SEQUENCE [LARGE SCALE GENOMIC DNA]</scope>
    <source>
        <strain evidence="2">cv. Rojo Pasion</strain>
    </source>
</reference>
<proteinExistence type="predicted"/>
<dbReference type="Proteomes" id="UP000507245">
    <property type="component" value="Unassembled WGS sequence"/>
</dbReference>
<protein>
    <submittedName>
        <fullName evidence="1">Uncharacterized protein</fullName>
    </submittedName>
</protein>
<accession>A0A6J5WVS5</accession>
<dbReference type="AlphaFoldDB" id="A0A6J5WVS5"/>
<dbReference type="EMBL" id="CAEKKB010000003">
    <property type="protein sequence ID" value="CAB4303792.1"/>
    <property type="molecule type" value="Genomic_DNA"/>
</dbReference>
<gene>
    <name evidence="1" type="ORF">ORAREDHAP_LOCUS20494</name>
</gene>